<evidence type="ECO:0000313" key="4">
    <source>
        <dbReference type="Proteomes" id="UP000295252"/>
    </source>
</evidence>
<keyword evidence="2" id="KW-1133">Transmembrane helix</keyword>
<feature type="transmembrane region" description="Helical" evidence="2">
    <location>
        <begin position="36"/>
        <end position="56"/>
    </location>
</feature>
<keyword evidence="2" id="KW-0812">Transmembrane</keyword>
<dbReference type="PANTHER" id="PTHR11206">
    <property type="entry name" value="MULTIDRUG RESISTANCE PROTEIN"/>
    <property type="match status" value="1"/>
</dbReference>
<organism evidence="3 4">
    <name type="scientific">Coffea canephora</name>
    <name type="common">Robusta coffee</name>
    <dbReference type="NCBI Taxonomy" id="49390"/>
    <lineage>
        <taxon>Eukaryota</taxon>
        <taxon>Viridiplantae</taxon>
        <taxon>Streptophyta</taxon>
        <taxon>Embryophyta</taxon>
        <taxon>Tracheophyta</taxon>
        <taxon>Spermatophyta</taxon>
        <taxon>Magnoliopsida</taxon>
        <taxon>eudicotyledons</taxon>
        <taxon>Gunneridae</taxon>
        <taxon>Pentapetalae</taxon>
        <taxon>asterids</taxon>
        <taxon>lamiids</taxon>
        <taxon>Gentianales</taxon>
        <taxon>Rubiaceae</taxon>
        <taxon>Ixoroideae</taxon>
        <taxon>Gardenieae complex</taxon>
        <taxon>Bertiereae - Coffeeae clade</taxon>
        <taxon>Coffeeae</taxon>
        <taxon>Coffea</taxon>
    </lineage>
</organism>
<reference evidence="4" key="1">
    <citation type="journal article" date="2014" name="Science">
        <title>The coffee genome provides insight into the convergent evolution of caffeine biosynthesis.</title>
        <authorList>
            <person name="Denoeud F."/>
            <person name="Carretero-Paulet L."/>
            <person name="Dereeper A."/>
            <person name="Droc G."/>
            <person name="Guyot R."/>
            <person name="Pietrella M."/>
            <person name="Zheng C."/>
            <person name="Alberti A."/>
            <person name="Anthony F."/>
            <person name="Aprea G."/>
            <person name="Aury J.M."/>
            <person name="Bento P."/>
            <person name="Bernard M."/>
            <person name="Bocs S."/>
            <person name="Campa C."/>
            <person name="Cenci A."/>
            <person name="Combes M.C."/>
            <person name="Crouzillat D."/>
            <person name="Da Silva C."/>
            <person name="Daddiego L."/>
            <person name="De Bellis F."/>
            <person name="Dussert S."/>
            <person name="Garsmeur O."/>
            <person name="Gayraud T."/>
            <person name="Guignon V."/>
            <person name="Jahn K."/>
            <person name="Jamilloux V."/>
            <person name="Joet T."/>
            <person name="Labadie K."/>
            <person name="Lan T."/>
            <person name="Leclercq J."/>
            <person name="Lepelley M."/>
            <person name="Leroy T."/>
            <person name="Li L.T."/>
            <person name="Librado P."/>
            <person name="Lopez L."/>
            <person name="Munoz A."/>
            <person name="Noel B."/>
            <person name="Pallavicini A."/>
            <person name="Perrotta G."/>
            <person name="Poncet V."/>
            <person name="Pot D."/>
            <person name="Priyono X."/>
            <person name="Rigoreau M."/>
            <person name="Rouard M."/>
            <person name="Rozas J."/>
            <person name="Tranchant-Dubreuil C."/>
            <person name="VanBuren R."/>
            <person name="Zhang Q."/>
            <person name="Andrade A.C."/>
            <person name="Argout X."/>
            <person name="Bertrand B."/>
            <person name="de Kochko A."/>
            <person name="Graziosi G."/>
            <person name="Henry R.J."/>
            <person name="Jayarama X."/>
            <person name="Ming R."/>
            <person name="Nagai C."/>
            <person name="Rounsley S."/>
            <person name="Sankoff D."/>
            <person name="Giuliano G."/>
            <person name="Albert V.A."/>
            <person name="Wincker P."/>
            <person name="Lashermes P."/>
        </authorList>
    </citation>
    <scope>NUCLEOTIDE SEQUENCE [LARGE SCALE GENOMIC DNA]</scope>
    <source>
        <strain evidence="4">cv. DH200-94</strain>
    </source>
</reference>
<dbReference type="Proteomes" id="UP000295252">
    <property type="component" value="Chromosome VII"/>
</dbReference>
<dbReference type="Gramene" id="CDP16068">
    <property type="protein sequence ID" value="CDP16068"/>
    <property type="gene ID" value="GSCOC_T00017078001"/>
</dbReference>
<dbReference type="EMBL" id="HG739199">
    <property type="protein sequence ID" value="CDP16068.1"/>
    <property type="molecule type" value="Genomic_DNA"/>
</dbReference>
<evidence type="ECO:0000256" key="2">
    <source>
        <dbReference type="SAM" id="Phobius"/>
    </source>
</evidence>
<keyword evidence="2" id="KW-0472">Membrane</keyword>
<evidence type="ECO:0008006" key="5">
    <source>
        <dbReference type="Google" id="ProtNLM"/>
    </source>
</evidence>
<dbReference type="InParanoid" id="A0A068V821"/>
<feature type="transmembrane region" description="Helical" evidence="2">
    <location>
        <begin position="76"/>
        <end position="96"/>
    </location>
</feature>
<dbReference type="GO" id="GO:0015297">
    <property type="term" value="F:antiporter activity"/>
    <property type="evidence" value="ECO:0007669"/>
    <property type="project" value="InterPro"/>
</dbReference>
<protein>
    <recommendedName>
        <fullName evidence="5">Protein DETOXIFICATION</fullName>
    </recommendedName>
</protein>
<dbReference type="PhylomeDB" id="A0A068V821"/>
<evidence type="ECO:0000313" key="3">
    <source>
        <dbReference type="EMBL" id="CDP16068.1"/>
    </source>
</evidence>
<feature type="transmembrane region" description="Helical" evidence="2">
    <location>
        <begin position="108"/>
        <end position="127"/>
    </location>
</feature>
<proteinExistence type="inferred from homology"/>
<name>A0A068V821_COFCA</name>
<dbReference type="AlphaFoldDB" id="A0A068V821"/>
<gene>
    <name evidence="3" type="ORF">GSCOC_T00017078001</name>
</gene>
<dbReference type="GO" id="GO:0042910">
    <property type="term" value="F:xenobiotic transmembrane transporter activity"/>
    <property type="evidence" value="ECO:0007669"/>
    <property type="project" value="InterPro"/>
</dbReference>
<dbReference type="Pfam" id="PF01554">
    <property type="entry name" value="MatE"/>
    <property type="match status" value="1"/>
</dbReference>
<dbReference type="GO" id="GO:0016020">
    <property type="term" value="C:membrane"/>
    <property type="evidence" value="ECO:0007669"/>
    <property type="project" value="InterPro"/>
</dbReference>
<sequence length="179" mass="19479">MGSAEYQPLLFGLDLDAKILKLSSSAIKGFLEHRPVPIWCFCFNYMLNFVTLSFTGHLGALELAGASIACVGIQGLAYRIILGMASAFQTVCGQAYGAKRYSAMGMICQRAIVLHLAAAVVLTFLHWHSALDIWYSQGLVRISGLLSNPTIALDSISICMNYRNWDMMFMLGISAAASV</sequence>
<accession>A0A068V821</accession>
<keyword evidence="4" id="KW-1185">Reference proteome</keyword>
<evidence type="ECO:0000256" key="1">
    <source>
        <dbReference type="ARBA" id="ARBA00010199"/>
    </source>
</evidence>
<dbReference type="InterPro" id="IPR002528">
    <property type="entry name" value="MATE_fam"/>
</dbReference>
<comment type="similarity">
    <text evidence="1">Belongs to the multi antimicrobial extrusion (MATE) (TC 2.A.66.1) family.</text>
</comment>
<feature type="transmembrane region" description="Helical" evidence="2">
    <location>
        <begin position="139"/>
        <end position="160"/>
    </location>
</feature>